<feature type="compositionally biased region" description="Polar residues" evidence="1">
    <location>
        <begin position="7"/>
        <end position="29"/>
    </location>
</feature>
<name>A0A2X3J8Q1_9ENTR</name>
<feature type="region of interest" description="Disordered" evidence="1">
    <location>
        <begin position="1"/>
        <end position="29"/>
    </location>
</feature>
<dbReference type="NCBIfam" id="NF033510">
    <property type="entry name" value="Ca_tandemer"/>
    <property type="match status" value="1"/>
</dbReference>
<gene>
    <name evidence="3" type="ORF">NCTC12120_04615</name>
</gene>
<dbReference type="InterPro" id="IPR044016">
    <property type="entry name" value="Big_13"/>
</dbReference>
<dbReference type="Pfam" id="PF19077">
    <property type="entry name" value="Big_13"/>
    <property type="match status" value="1"/>
</dbReference>
<evidence type="ECO:0000259" key="2">
    <source>
        <dbReference type="Pfam" id="PF19077"/>
    </source>
</evidence>
<dbReference type="Proteomes" id="UP000251197">
    <property type="component" value="Unassembled WGS sequence"/>
</dbReference>
<evidence type="ECO:0000313" key="4">
    <source>
        <dbReference type="Proteomes" id="UP000251197"/>
    </source>
</evidence>
<dbReference type="EMBL" id="UAVU01000008">
    <property type="protein sequence ID" value="SQC91454.1"/>
    <property type="molecule type" value="Genomic_DNA"/>
</dbReference>
<protein>
    <recommendedName>
        <fullName evidence="2">Bacterial Ig-like domain-containing protein</fullName>
    </recommendedName>
</protein>
<feature type="domain" description="Bacterial Ig-like" evidence="2">
    <location>
        <begin position="6"/>
        <end position="82"/>
    </location>
</feature>
<dbReference type="AlphaFoldDB" id="A0A2X3J8Q1"/>
<reference evidence="3 4" key="1">
    <citation type="submission" date="2018-06" db="EMBL/GenBank/DDBJ databases">
        <authorList>
            <consortium name="Pathogen Informatics"/>
            <person name="Doyle S."/>
        </authorList>
    </citation>
    <scope>NUCLEOTIDE SEQUENCE [LARGE SCALE GENOMIC DNA]</scope>
    <source>
        <strain evidence="3 4">NCTC12120</strain>
    </source>
</reference>
<evidence type="ECO:0000313" key="3">
    <source>
        <dbReference type="EMBL" id="SQC91454.1"/>
    </source>
</evidence>
<dbReference type="Gene3D" id="3.30.420.430">
    <property type="match status" value="1"/>
</dbReference>
<accession>A0A2X3J8Q1</accession>
<proteinExistence type="predicted"/>
<organism evidence="3 4">
    <name type="scientific">Cedecea neteri</name>
    <dbReference type="NCBI Taxonomy" id="158822"/>
    <lineage>
        <taxon>Bacteria</taxon>
        <taxon>Pseudomonadati</taxon>
        <taxon>Pseudomonadota</taxon>
        <taxon>Gammaproteobacteria</taxon>
        <taxon>Enterobacterales</taxon>
        <taxon>Enterobacteriaceae</taxon>
        <taxon>Cedecea</taxon>
    </lineage>
</organism>
<evidence type="ECO:0000256" key="1">
    <source>
        <dbReference type="SAM" id="MobiDB-lite"/>
    </source>
</evidence>
<sequence>MWGTVTGPVSNNGATNDPTPTLSGSGEPGSTITVYDGLNVLGTTTVNGNGTWTFTPTTPLLDGPHSFTVTASDAAGNVTAPSAPWNVELLTVLPNAPTIGEIIDNVSPDLGPVLPGGSTNDPQPVINGQQVLMRSSRYTMAQRLSVPSRQTAAARGHSDQLSR</sequence>
<feature type="region of interest" description="Disordered" evidence="1">
    <location>
        <begin position="144"/>
        <end position="163"/>
    </location>
</feature>